<reference evidence="1 2" key="1">
    <citation type="submission" date="2024-06" db="EMBL/GenBank/DDBJ databases">
        <title>A chromosome level genome sequence of Diviner's sage (Salvia divinorum).</title>
        <authorList>
            <person name="Ford S.A."/>
            <person name="Ro D.-K."/>
            <person name="Ness R.W."/>
            <person name="Phillips M.A."/>
        </authorList>
    </citation>
    <scope>NUCLEOTIDE SEQUENCE [LARGE SCALE GENOMIC DNA]</scope>
    <source>
        <strain evidence="1">SAF-2024a</strain>
        <tissue evidence="1">Leaf</tissue>
    </source>
</reference>
<dbReference type="EMBL" id="JBEAFC010000006">
    <property type="protein sequence ID" value="KAL1554205.1"/>
    <property type="molecule type" value="Genomic_DNA"/>
</dbReference>
<evidence type="ECO:0000313" key="1">
    <source>
        <dbReference type="EMBL" id="KAL1554205.1"/>
    </source>
</evidence>
<dbReference type="Proteomes" id="UP001567538">
    <property type="component" value="Unassembled WGS sequence"/>
</dbReference>
<gene>
    <name evidence="1" type="ORF">AAHA92_14790</name>
</gene>
<name>A0ABD1HCQ2_SALDI</name>
<proteinExistence type="predicted"/>
<accession>A0ABD1HCQ2</accession>
<sequence length="126" mass="13850">MVPKGRSSVHEVDNPAVISHENGNELIISNSTPALTVQSNLEDMYTSEGSTPIIDEFYSADGNKLNLHNLMSKWDIVLRCEGLHASKLGCQVIGAYFEKLGSKPFAVYLIAVTLRNLVCKKEVSKL</sequence>
<dbReference type="AlphaFoldDB" id="A0ABD1HCQ2"/>
<keyword evidence="2" id="KW-1185">Reference proteome</keyword>
<organism evidence="1 2">
    <name type="scientific">Salvia divinorum</name>
    <name type="common">Maria pastora</name>
    <name type="synonym">Diviner's sage</name>
    <dbReference type="NCBI Taxonomy" id="28513"/>
    <lineage>
        <taxon>Eukaryota</taxon>
        <taxon>Viridiplantae</taxon>
        <taxon>Streptophyta</taxon>
        <taxon>Embryophyta</taxon>
        <taxon>Tracheophyta</taxon>
        <taxon>Spermatophyta</taxon>
        <taxon>Magnoliopsida</taxon>
        <taxon>eudicotyledons</taxon>
        <taxon>Gunneridae</taxon>
        <taxon>Pentapetalae</taxon>
        <taxon>asterids</taxon>
        <taxon>lamiids</taxon>
        <taxon>Lamiales</taxon>
        <taxon>Lamiaceae</taxon>
        <taxon>Nepetoideae</taxon>
        <taxon>Mentheae</taxon>
        <taxon>Salviinae</taxon>
        <taxon>Salvia</taxon>
        <taxon>Salvia subgen. Calosphace</taxon>
    </lineage>
</organism>
<comment type="caution">
    <text evidence="1">The sequence shown here is derived from an EMBL/GenBank/DDBJ whole genome shotgun (WGS) entry which is preliminary data.</text>
</comment>
<evidence type="ECO:0000313" key="2">
    <source>
        <dbReference type="Proteomes" id="UP001567538"/>
    </source>
</evidence>
<protein>
    <submittedName>
        <fullName evidence="1">Uncharacterized protein</fullName>
    </submittedName>
</protein>